<dbReference type="GO" id="GO:0000155">
    <property type="term" value="F:phosphorelay sensor kinase activity"/>
    <property type="evidence" value="ECO:0007669"/>
    <property type="project" value="InterPro"/>
</dbReference>
<protein>
    <submittedName>
        <fullName evidence="6">Two-component sensor histidine kinase</fullName>
    </submittedName>
</protein>
<organism evidence="6 7">
    <name type="scientific">Pseudonocardia sulfidoxydans NBRC 16205</name>
    <dbReference type="NCBI Taxonomy" id="1223511"/>
    <lineage>
        <taxon>Bacteria</taxon>
        <taxon>Bacillati</taxon>
        <taxon>Actinomycetota</taxon>
        <taxon>Actinomycetes</taxon>
        <taxon>Pseudonocardiales</taxon>
        <taxon>Pseudonocardiaceae</taxon>
        <taxon>Pseudonocardia</taxon>
    </lineage>
</organism>
<feature type="transmembrane region" description="Helical" evidence="4">
    <location>
        <begin position="118"/>
        <end position="137"/>
    </location>
</feature>
<comment type="caution">
    <text evidence="6">The sequence shown here is derived from an EMBL/GenBank/DDBJ whole genome shotgun (WGS) entry which is preliminary data.</text>
</comment>
<evidence type="ECO:0000313" key="6">
    <source>
        <dbReference type="EMBL" id="GEL24627.1"/>
    </source>
</evidence>
<accession>A0A511DJM4</accession>
<dbReference type="Gene3D" id="3.30.565.10">
    <property type="entry name" value="Histidine kinase-like ATPase, C-terminal domain"/>
    <property type="match status" value="1"/>
</dbReference>
<feature type="transmembrane region" description="Helical" evidence="4">
    <location>
        <begin position="95"/>
        <end position="111"/>
    </location>
</feature>
<dbReference type="CDD" id="cd16917">
    <property type="entry name" value="HATPase_UhpB-NarQ-NarX-like"/>
    <property type="match status" value="1"/>
</dbReference>
<evidence type="ECO:0000259" key="5">
    <source>
        <dbReference type="Pfam" id="PF07730"/>
    </source>
</evidence>
<gene>
    <name evidence="6" type="primary">desK</name>
    <name evidence="6" type="ORF">PSU4_35810</name>
</gene>
<evidence type="ECO:0000313" key="7">
    <source>
        <dbReference type="Proteomes" id="UP000321685"/>
    </source>
</evidence>
<dbReference type="Pfam" id="PF07730">
    <property type="entry name" value="HisKA_3"/>
    <property type="match status" value="1"/>
</dbReference>
<sequence>MDPTRLSLRKWLPMAGGWSLLLMPWVYAAAVSDHGPALRVLLVLDVLAYIAGYAAGLYYAMWSSRRVVVVVTVVGMAGLWAGMVVGLGAGGTDGGVLYTISFLLVTIMALLPKRVSAVVAVLVVAGAFVLYSVVFGAVDLGSVVGIVAMTMAMIGMFGLIRVNTELRVAREELARMAVTQERDRMARDLHDVLGHSLTTITVKAGLARRLLERGDDVRAADEVADVERLGRQALSDVRATISANRVASLAAELAGAREALRAAQIEADLPRAVDDVPAERQQVFAYVLREGVTNAIRHSGAGRVAVRLSPDSIEIVDDGVGAPTGTPAGNGLTGLAERVAAIGGWVDSGPGERGGWRLAATCPPAPAGAASTRTNDRAAR</sequence>
<dbReference type="AlphaFoldDB" id="A0A511DJM4"/>
<keyword evidence="4" id="KW-0812">Transmembrane</keyword>
<keyword evidence="4" id="KW-0472">Membrane</keyword>
<keyword evidence="7" id="KW-1185">Reference proteome</keyword>
<dbReference type="SUPFAM" id="SSF55874">
    <property type="entry name" value="ATPase domain of HSP90 chaperone/DNA topoisomerase II/histidine kinase"/>
    <property type="match status" value="1"/>
</dbReference>
<dbReference type="GO" id="GO:0016020">
    <property type="term" value="C:membrane"/>
    <property type="evidence" value="ECO:0007669"/>
    <property type="project" value="InterPro"/>
</dbReference>
<evidence type="ECO:0000256" key="1">
    <source>
        <dbReference type="ARBA" id="ARBA00022679"/>
    </source>
</evidence>
<keyword evidence="4" id="KW-1133">Transmembrane helix</keyword>
<dbReference type="Proteomes" id="UP000321685">
    <property type="component" value="Unassembled WGS sequence"/>
</dbReference>
<keyword evidence="3" id="KW-0902">Two-component regulatory system</keyword>
<evidence type="ECO:0000256" key="2">
    <source>
        <dbReference type="ARBA" id="ARBA00022777"/>
    </source>
</evidence>
<keyword evidence="1" id="KW-0808">Transferase</keyword>
<dbReference type="InterPro" id="IPR050482">
    <property type="entry name" value="Sensor_HK_TwoCompSys"/>
</dbReference>
<evidence type="ECO:0000256" key="4">
    <source>
        <dbReference type="SAM" id="Phobius"/>
    </source>
</evidence>
<dbReference type="InterPro" id="IPR036890">
    <property type="entry name" value="HATPase_C_sf"/>
</dbReference>
<dbReference type="PANTHER" id="PTHR24421">
    <property type="entry name" value="NITRATE/NITRITE SENSOR PROTEIN NARX-RELATED"/>
    <property type="match status" value="1"/>
</dbReference>
<feature type="domain" description="Signal transduction histidine kinase subgroup 3 dimerisation and phosphoacceptor" evidence="5">
    <location>
        <begin position="181"/>
        <end position="245"/>
    </location>
</feature>
<keyword evidence="2 6" id="KW-0418">Kinase</keyword>
<evidence type="ECO:0000256" key="3">
    <source>
        <dbReference type="ARBA" id="ARBA00023012"/>
    </source>
</evidence>
<dbReference type="PANTHER" id="PTHR24421:SF63">
    <property type="entry name" value="SENSOR HISTIDINE KINASE DESK"/>
    <property type="match status" value="1"/>
</dbReference>
<dbReference type="GO" id="GO:0046983">
    <property type="term" value="F:protein dimerization activity"/>
    <property type="evidence" value="ECO:0007669"/>
    <property type="project" value="InterPro"/>
</dbReference>
<feature type="transmembrane region" description="Helical" evidence="4">
    <location>
        <begin position="67"/>
        <end position="89"/>
    </location>
</feature>
<reference evidence="6 7" key="1">
    <citation type="submission" date="2019-07" db="EMBL/GenBank/DDBJ databases">
        <title>Whole genome shotgun sequence of Pseudonocardia sulfidoxydans NBRC 16205.</title>
        <authorList>
            <person name="Hosoyama A."/>
            <person name="Uohara A."/>
            <person name="Ohji S."/>
            <person name="Ichikawa N."/>
        </authorList>
    </citation>
    <scope>NUCLEOTIDE SEQUENCE [LARGE SCALE GENOMIC DNA]</scope>
    <source>
        <strain evidence="6 7">NBRC 16205</strain>
    </source>
</reference>
<dbReference type="EMBL" id="BJVJ01000037">
    <property type="protein sequence ID" value="GEL24627.1"/>
    <property type="molecule type" value="Genomic_DNA"/>
</dbReference>
<proteinExistence type="predicted"/>
<name>A0A511DJM4_9PSEU</name>
<dbReference type="InterPro" id="IPR011712">
    <property type="entry name" value="Sig_transdc_His_kin_sub3_dim/P"/>
</dbReference>
<feature type="transmembrane region" description="Helical" evidence="4">
    <location>
        <begin position="38"/>
        <end position="60"/>
    </location>
</feature>
<feature type="transmembrane region" description="Helical" evidence="4">
    <location>
        <begin position="143"/>
        <end position="160"/>
    </location>
</feature>
<dbReference type="Gene3D" id="1.20.5.1930">
    <property type="match status" value="1"/>
</dbReference>